<evidence type="ECO:0000256" key="3">
    <source>
        <dbReference type="ARBA" id="ARBA00022478"/>
    </source>
</evidence>
<sequence>MEEKKRKRRDEGDGRPAKKYTMARPIGNMRVEYVENNDVLGPVLASTPGLNFPSHISFKPYRHSTILPSGEINELLLRSSEHPRLDYTAQEEKDGSSESMLKDYIGLYDPETGKLQIVPVKKLTVRSTLRSETEELQEEEERIEAAKHTKTAKRHALAAEFGSKKSRKAIEDMALNAIARGQTGDPNAVQNDAVASNVLQTMSDATAAMPTRDDLAAAVDNSKPRPQANLSAEYPVDVYPPATIVGSELMELIPVKDWVDASEAGTGVQVGSRFVARRIHKLAKNKQIEKLKVLRFIMLCIKFNNALISKGKGPKKVPPKGFLDTLIGDDVPGAIPNTIRRKFVTENNDMSRWNIDYLMTHICAAALIVDNNEVDINDLKEDLKLENKEIRQYFAELGCKVAEPTETERTKLKLSKAESASHFIAKLKLPLKFPKVRTGSRKRR</sequence>
<evidence type="ECO:0000256" key="1">
    <source>
        <dbReference type="ARBA" id="ARBA00004604"/>
    </source>
</evidence>
<dbReference type="GO" id="GO:0000428">
    <property type="term" value="C:DNA-directed RNA polymerase complex"/>
    <property type="evidence" value="ECO:0007669"/>
    <property type="project" value="UniProtKB-KW"/>
</dbReference>
<dbReference type="InterPro" id="IPR009668">
    <property type="entry name" value="RNA_pol-assoc_fac_A49-like"/>
</dbReference>
<dbReference type="RefSeq" id="XP_033689035.1">
    <property type="nucleotide sequence ID" value="XM_033828287.1"/>
</dbReference>
<protein>
    <submittedName>
        <fullName evidence="7">DNA-directed RNA polymeras-like protein I 49 kDa polypeptide</fullName>
    </submittedName>
</protein>
<name>A0A6A6IU13_9PLEO</name>
<dbReference type="OrthoDB" id="532500at2759"/>
<dbReference type="GO" id="GO:0005730">
    <property type="term" value="C:nucleolus"/>
    <property type="evidence" value="ECO:0007669"/>
    <property type="project" value="UniProtKB-SubCell"/>
</dbReference>
<keyword evidence="5" id="KW-0539">Nucleus</keyword>
<evidence type="ECO:0000256" key="4">
    <source>
        <dbReference type="ARBA" id="ARBA00023163"/>
    </source>
</evidence>
<organism evidence="7 8">
    <name type="scientific">Trematosphaeria pertusa</name>
    <dbReference type="NCBI Taxonomy" id="390896"/>
    <lineage>
        <taxon>Eukaryota</taxon>
        <taxon>Fungi</taxon>
        <taxon>Dikarya</taxon>
        <taxon>Ascomycota</taxon>
        <taxon>Pezizomycotina</taxon>
        <taxon>Dothideomycetes</taxon>
        <taxon>Pleosporomycetidae</taxon>
        <taxon>Pleosporales</taxon>
        <taxon>Massarineae</taxon>
        <taxon>Trematosphaeriaceae</taxon>
        <taxon>Trematosphaeria</taxon>
    </lineage>
</organism>
<reference evidence="7" key="1">
    <citation type="journal article" date="2020" name="Stud. Mycol.">
        <title>101 Dothideomycetes genomes: a test case for predicting lifestyles and emergence of pathogens.</title>
        <authorList>
            <person name="Haridas S."/>
            <person name="Albert R."/>
            <person name="Binder M."/>
            <person name="Bloem J."/>
            <person name="Labutti K."/>
            <person name="Salamov A."/>
            <person name="Andreopoulos B."/>
            <person name="Baker S."/>
            <person name="Barry K."/>
            <person name="Bills G."/>
            <person name="Bluhm B."/>
            <person name="Cannon C."/>
            <person name="Castanera R."/>
            <person name="Culley D."/>
            <person name="Daum C."/>
            <person name="Ezra D."/>
            <person name="Gonzalez J."/>
            <person name="Henrissat B."/>
            <person name="Kuo A."/>
            <person name="Liang C."/>
            <person name="Lipzen A."/>
            <person name="Lutzoni F."/>
            <person name="Magnuson J."/>
            <person name="Mondo S."/>
            <person name="Nolan M."/>
            <person name="Ohm R."/>
            <person name="Pangilinan J."/>
            <person name="Park H.-J."/>
            <person name="Ramirez L."/>
            <person name="Alfaro M."/>
            <person name="Sun H."/>
            <person name="Tritt A."/>
            <person name="Yoshinaga Y."/>
            <person name="Zwiers L.-H."/>
            <person name="Turgeon B."/>
            <person name="Goodwin S."/>
            <person name="Spatafora J."/>
            <person name="Crous P."/>
            <person name="Grigoriev I."/>
        </authorList>
    </citation>
    <scope>NUCLEOTIDE SEQUENCE</scope>
    <source>
        <strain evidence="7">CBS 122368</strain>
    </source>
</reference>
<proteinExistence type="inferred from homology"/>
<dbReference type="GO" id="GO:0003677">
    <property type="term" value="F:DNA binding"/>
    <property type="evidence" value="ECO:0007669"/>
    <property type="project" value="InterPro"/>
</dbReference>
<evidence type="ECO:0000313" key="8">
    <source>
        <dbReference type="Proteomes" id="UP000800094"/>
    </source>
</evidence>
<dbReference type="Pfam" id="PF06870">
    <property type="entry name" value="RNA_pol_I_A49"/>
    <property type="match status" value="1"/>
</dbReference>
<accession>A0A6A6IU13</accession>
<evidence type="ECO:0000313" key="7">
    <source>
        <dbReference type="EMBL" id="KAF2254031.1"/>
    </source>
</evidence>
<dbReference type="EMBL" id="ML987191">
    <property type="protein sequence ID" value="KAF2254031.1"/>
    <property type="molecule type" value="Genomic_DNA"/>
</dbReference>
<keyword evidence="3" id="KW-0240">DNA-directed RNA polymerase</keyword>
<keyword evidence="8" id="KW-1185">Reference proteome</keyword>
<gene>
    <name evidence="7" type="ORF">BU26DRAFT_516281</name>
</gene>
<keyword evidence="4" id="KW-0804">Transcription</keyword>
<evidence type="ECO:0000256" key="2">
    <source>
        <dbReference type="ARBA" id="ARBA00009430"/>
    </source>
</evidence>
<feature type="coiled-coil region" evidence="6">
    <location>
        <begin position="126"/>
        <end position="156"/>
    </location>
</feature>
<feature type="coiled-coil region" evidence="6">
    <location>
        <begin position="369"/>
        <end position="396"/>
    </location>
</feature>
<dbReference type="GeneID" id="54581617"/>
<keyword evidence="6" id="KW-0175">Coiled coil</keyword>
<evidence type="ECO:0000256" key="6">
    <source>
        <dbReference type="SAM" id="Coils"/>
    </source>
</evidence>
<dbReference type="AlphaFoldDB" id="A0A6A6IU13"/>
<dbReference type="Proteomes" id="UP000800094">
    <property type="component" value="Unassembled WGS sequence"/>
</dbReference>
<dbReference type="GO" id="GO:0006351">
    <property type="term" value="P:DNA-templated transcription"/>
    <property type="evidence" value="ECO:0007669"/>
    <property type="project" value="InterPro"/>
</dbReference>
<evidence type="ECO:0000256" key="5">
    <source>
        <dbReference type="ARBA" id="ARBA00023242"/>
    </source>
</evidence>
<comment type="subcellular location">
    <subcellularLocation>
        <location evidence="1">Nucleus</location>
        <location evidence="1">Nucleolus</location>
    </subcellularLocation>
</comment>
<comment type="similarity">
    <text evidence="2">Belongs to the eukaryotic RPA49/POLR1E RNA polymerase subunit family.</text>
</comment>
<dbReference type="PANTHER" id="PTHR14440">
    <property type="entry name" value="DNA-DIRECTED RNA POLYMERASE I SUBUNIT RPA49"/>
    <property type="match status" value="1"/>
</dbReference>